<comment type="caution">
    <text evidence="4">The sequence shown here is derived from an EMBL/GenBank/DDBJ whole genome shotgun (WGS) entry which is preliminary data.</text>
</comment>
<dbReference type="PANTHER" id="PTHR19303">
    <property type="entry name" value="TRANSPOSON"/>
    <property type="match status" value="1"/>
</dbReference>
<dbReference type="OrthoDB" id="6430169at2759"/>
<dbReference type="Pfam" id="PF03184">
    <property type="entry name" value="DDE_1"/>
    <property type="match status" value="1"/>
</dbReference>
<dbReference type="Gene3D" id="1.10.10.60">
    <property type="entry name" value="Homeodomain-like"/>
    <property type="match status" value="1"/>
</dbReference>
<gene>
    <name evidence="4" type="primary">TIGD4_45</name>
    <name evidence="4" type="ORF">AVEN_145211_1</name>
</gene>
<proteinExistence type="predicted"/>
<accession>A0A4Y2SMR9</accession>
<evidence type="ECO:0000313" key="5">
    <source>
        <dbReference type="Proteomes" id="UP000499080"/>
    </source>
</evidence>
<reference evidence="4 5" key="1">
    <citation type="journal article" date="2019" name="Sci. Rep.">
        <title>Orb-weaving spider Araneus ventricosus genome elucidates the spidroin gene catalogue.</title>
        <authorList>
            <person name="Kono N."/>
            <person name="Nakamura H."/>
            <person name="Ohtoshi R."/>
            <person name="Moran D.A.P."/>
            <person name="Shinohara A."/>
            <person name="Yoshida Y."/>
            <person name="Fujiwara M."/>
            <person name="Mori M."/>
            <person name="Tomita M."/>
            <person name="Arakawa K."/>
        </authorList>
    </citation>
    <scope>NUCLEOTIDE SEQUENCE [LARGE SCALE GENOMIC DNA]</scope>
</reference>
<dbReference type="SMART" id="SM00674">
    <property type="entry name" value="CENPB"/>
    <property type="match status" value="1"/>
</dbReference>
<name>A0A4Y2SMR9_ARAVE</name>
<sequence length="181" mass="21045">MDECVKKWFTQCRNQAIPISGQMMQRKAEDFAKELGHGEHFKGSNQWLESFKNRHKIVFRKLCCESASVPESVCEEWIKDTPALVKGYEPKNIFNADETRLFYQRLSQKLVMFKDEECRGGKQSKIYLTVLLAANEDGSEKLPPLVIGRSETPRCFAKVKYFLFKYKANRRAWATSEIFGD</sequence>
<feature type="domain" description="HTH CENPB-type" evidence="3">
    <location>
        <begin position="1"/>
        <end position="61"/>
    </location>
</feature>
<dbReference type="InterPro" id="IPR004875">
    <property type="entry name" value="DDE_SF_endonuclease_dom"/>
</dbReference>
<organism evidence="4 5">
    <name type="scientific">Araneus ventricosus</name>
    <name type="common">Orbweaver spider</name>
    <name type="synonym">Epeira ventricosa</name>
    <dbReference type="NCBI Taxonomy" id="182803"/>
    <lineage>
        <taxon>Eukaryota</taxon>
        <taxon>Metazoa</taxon>
        <taxon>Ecdysozoa</taxon>
        <taxon>Arthropoda</taxon>
        <taxon>Chelicerata</taxon>
        <taxon>Arachnida</taxon>
        <taxon>Araneae</taxon>
        <taxon>Araneomorphae</taxon>
        <taxon>Entelegynae</taxon>
        <taxon>Araneoidea</taxon>
        <taxon>Araneidae</taxon>
        <taxon>Araneus</taxon>
    </lineage>
</organism>
<evidence type="ECO:0000256" key="1">
    <source>
        <dbReference type="ARBA" id="ARBA00004123"/>
    </source>
</evidence>
<dbReference type="InterPro" id="IPR009057">
    <property type="entry name" value="Homeodomain-like_sf"/>
</dbReference>
<dbReference type="Pfam" id="PF03221">
    <property type="entry name" value="HTH_Tnp_Tc5"/>
    <property type="match status" value="1"/>
</dbReference>
<comment type="subcellular location">
    <subcellularLocation>
        <location evidence="1">Nucleus</location>
    </subcellularLocation>
</comment>
<keyword evidence="5" id="KW-1185">Reference proteome</keyword>
<dbReference type="InterPro" id="IPR050863">
    <property type="entry name" value="CenT-Element_Derived"/>
</dbReference>
<evidence type="ECO:0000256" key="2">
    <source>
        <dbReference type="ARBA" id="ARBA00023125"/>
    </source>
</evidence>
<dbReference type="GO" id="GO:0005634">
    <property type="term" value="C:nucleus"/>
    <property type="evidence" value="ECO:0007669"/>
    <property type="project" value="UniProtKB-SubCell"/>
</dbReference>
<dbReference type="AlphaFoldDB" id="A0A4Y2SMR9"/>
<dbReference type="PROSITE" id="PS51253">
    <property type="entry name" value="HTH_CENPB"/>
    <property type="match status" value="1"/>
</dbReference>
<evidence type="ECO:0000313" key="4">
    <source>
        <dbReference type="EMBL" id="GBN88690.1"/>
    </source>
</evidence>
<evidence type="ECO:0000259" key="3">
    <source>
        <dbReference type="PROSITE" id="PS51253"/>
    </source>
</evidence>
<dbReference type="GO" id="GO:0003677">
    <property type="term" value="F:DNA binding"/>
    <property type="evidence" value="ECO:0007669"/>
    <property type="project" value="UniProtKB-KW"/>
</dbReference>
<dbReference type="InterPro" id="IPR006600">
    <property type="entry name" value="HTH_CenpB_DNA-bd_dom"/>
</dbReference>
<dbReference type="PANTHER" id="PTHR19303:SF73">
    <property type="entry name" value="PROTEIN PDC2"/>
    <property type="match status" value="1"/>
</dbReference>
<dbReference type="EMBL" id="BGPR01022411">
    <property type="protein sequence ID" value="GBN88690.1"/>
    <property type="molecule type" value="Genomic_DNA"/>
</dbReference>
<dbReference type="SUPFAM" id="SSF46689">
    <property type="entry name" value="Homeodomain-like"/>
    <property type="match status" value="1"/>
</dbReference>
<protein>
    <submittedName>
        <fullName evidence="4">Tigger transposable element-derived protein 4</fullName>
    </submittedName>
</protein>
<keyword evidence="2" id="KW-0238">DNA-binding</keyword>
<dbReference type="Proteomes" id="UP000499080">
    <property type="component" value="Unassembled WGS sequence"/>
</dbReference>